<dbReference type="Proteomes" id="UP001139293">
    <property type="component" value="Unassembled WGS sequence"/>
</dbReference>
<name>A0A9X1ZCC1_9GAMM</name>
<feature type="region of interest" description="Disordered" evidence="1">
    <location>
        <begin position="12"/>
        <end position="32"/>
    </location>
</feature>
<accession>A0A9X1ZCC1</accession>
<sequence>MLITEKSIAASIKTESKPANHSHKNTPTLTLPSHNNIKINKIRKHEIKPIFKISVQPAVNLTKPILNPVATVKESQTK</sequence>
<gene>
    <name evidence="2" type="ORF">L2740_03880</name>
</gene>
<reference evidence="2" key="1">
    <citation type="submission" date="2022-01" db="EMBL/GenBank/DDBJ databases">
        <title>Whole genome-based taxonomy of the Shewanellaceae.</title>
        <authorList>
            <person name="Martin-Rodriguez A.J."/>
        </authorList>
    </citation>
    <scope>NUCLEOTIDE SEQUENCE</scope>
    <source>
        <strain evidence="2">KCTC 23973</strain>
    </source>
</reference>
<dbReference type="RefSeq" id="WP_248948814.1">
    <property type="nucleotide sequence ID" value="NZ_JAKILB010000002.1"/>
</dbReference>
<dbReference type="EMBL" id="JAKILB010000002">
    <property type="protein sequence ID" value="MCL1137685.1"/>
    <property type="molecule type" value="Genomic_DNA"/>
</dbReference>
<protein>
    <submittedName>
        <fullName evidence="2">Uncharacterized protein</fullName>
    </submittedName>
</protein>
<proteinExistence type="predicted"/>
<evidence type="ECO:0000256" key="1">
    <source>
        <dbReference type="SAM" id="MobiDB-lite"/>
    </source>
</evidence>
<dbReference type="AlphaFoldDB" id="A0A9X1ZCC1"/>
<comment type="caution">
    <text evidence="2">The sequence shown here is derived from an EMBL/GenBank/DDBJ whole genome shotgun (WGS) entry which is preliminary data.</text>
</comment>
<organism evidence="2 3">
    <name type="scientific">Shewanella pneumatophori</name>
    <dbReference type="NCBI Taxonomy" id="314092"/>
    <lineage>
        <taxon>Bacteria</taxon>
        <taxon>Pseudomonadati</taxon>
        <taxon>Pseudomonadota</taxon>
        <taxon>Gammaproteobacteria</taxon>
        <taxon>Alteromonadales</taxon>
        <taxon>Shewanellaceae</taxon>
        <taxon>Shewanella</taxon>
    </lineage>
</organism>
<keyword evidence="3" id="KW-1185">Reference proteome</keyword>
<evidence type="ECO:0000313" key="2">
    <source>
        <dbReference type="EMBL" id="MCL1137685.1"/>
    </source>
</evidence>
<evidence type="ECO:0000313" key="3">
    <source>
        <dbReference type="Proteomes" id="UP001139293"/>
    </source>
</evidence>